<evidence type="ECO:0000256" key="2">
    <source>
        <dbReference type="SAM" id="Phobius"/>
    </source>
</evidence>
<proteinExistence type="predicted"/>
<feature type="transmembrane region" description="Helical" evidence="2">
    <location>
        <begin position="167"/>
        <end position="190"/>
    </location>
</feature>
<keyword evidence="2" id="KW-0472">Membrane</keyword>
<feature type="transmembrane region" description="Helical" evidence="2">
    <location>
        <begin position="210"/>
        <end position="232"/>
    </location>
</feature>
<keyword evidence="2" id="KW-0812">Transmembrane</keyword>
<keyword evidence="4" id="KW-1185">Reference proteome</keyword>
<evidence type="ECO:0000256" key="1">
    <source>
        <dbReference type="SAM" id="MobiDB-lite"/>
    </source>
</evidence>
<gene>
    <name evidence="3" type="ORF">GFSPODELE1_LOCUS9255</name>
</gene>
<evidence type="ECO:0000313" key="3">
    <source>
        <dbReference type="EMBL" id="CAL1713322.1"/>
    </source>
</evidence>
<feature type="transmembrane region" description="Helical" evidence="2">
    <location>
        <begin position="12"/>
        <end position="31"/>
    </location>
</feature>
<feature type="region of interest" description="Disordered" evidence="1">
    <location>
        <begin position="289"/>
        <end position="309"/>
    </location>
</feature>
<protein>
    <submittedName>
        <fullName evidence="3">Uncharacterized protein</fullName>
    </submittedName>
</protein>
<feature type="transmembrane region" description="Helical" evidence="2">
    <location>
        <begin position="96"/>
        <end position="115"/>
    </location>
</feature>
<name>A0ABP1E268_9APHY</name>
<keyword evidence="2" id="KW-1133">Transmembrane helix</keyword>
<dbReference type="Proteomes" id="UP001497453">
    <property type="component" value="Chromosome 7"/>
</dbReference>
<sequence length="343" mass="38525">MMLSRANAELGGTLWEALMYGAYIAILPQGIRILLRNDFRGRILNYFIFTLVISFLAITVHLSANFARVIEAFTSHSDVPNYPDHFYSINNDRLNVLKMSGYVITTLIMDVLIVFRTYMIWNRDWRIILFPVVLCCADTGKSVWIVIATGLTATPPSTGFFAPSLQLLAFFALTLGLNFICTSLIVFKIFRARHLLNKFIITRQRRLNGALALVIESAAIYSMFLFLALILAVARSNALYIIFNMLPPMIGIVFLYVILRSAEQKRNTTVLQSTVLNSNTTQTHDPVQTEIHLDSPPHSAYMSTSPHSVKPRGLHGYAQSIISFDSSDHRNVSDKGSPIGQEN</sequence>
<organism evidence="3 4">
    <name type="scientific">Somion occarium</name>
    <dbReference type="NCBI Taxonomy" id="3059160"/>
    <lineage>
        <taxon>Eukaryota</taxon>
        <taxon>Fungi</taxon>
        <taxon>Dikarya</taxon>
        <taxon>Basidiomycota</taxon>
        <taxon>Agaricomycotina</taxon>
        <taxon>Agaricomycetes</taxon>
        <taxon>Polyporales</taxon>
        <taxon>Cerrenaceae</taxon>
        <taxon>Somion</taxon>
    </lineage>
</organism>
<feature type="transmembrane region" description="Helical" evidence="2">
    <location>
        <begin position="43"/>
        <end position="64"/>
    </location>
</feature>
<dbReference type="EMBL" id="OZ037950">
    <property type="protein sequence ID" value="CAL1713322.1"/>
    <property type="molecule type" value="Genomic_DNA"/>
</dbReference>
<accession>A0ABP1E268</accession>
<feature type="transmembrane region" description="Helical" evidence="2">
    <location>
        <begin position="238"/>
        <end position="259"/>
    </location>
</feature>
<evidence type="ECO:0000313" key="4">
    <source>
        <dbReference type="Proteomes" id="UP001497453"/>
    </source>
</evidence>
<feature type="transmembrane region" description="Helical" evidence="2">
    <location>
        <begin position="127"/>
        <end position="147"/>
    </location>
</feature>
<reference evidence="4" key="1">
    <citation type="submission" date="2024-04" db="EMBL/GenBank/DDBJ databases">
        <authorList>
            <person name="Shaw F."/>
            <person name="Minotto A."/>
        </authorList>
    </citation>
    <scope>NUCLEOTIDE SEQUENCE [LARGE SCALE GENOMIC DNA]</scope>
</reference>